<dbReference type="PROSITE" id="PS50850">
    <property type="entry name" value="MFS"/>
    <property type="match status" value="1"/>
</dbReference>
<dbReference type="GO" id="GO:0140115">
    <property type="term" value="P:export across plasma membrane"/>
    <property type="evidence" value="ECO:0007669"/>
    <property type="project" value="UniProtKB-ARBA"/>
</dbReference>
<dbReference type="InParanoid" id="A0A136IW79"/>
<dbReference type="PANTHER" id="PTHR23502">
    <property type="entry name" value="MAJOR FACILITATOR SUPERFAMILY"/>
    <property type="match status" value="1"/>
</dbReference>
<dbReference type="PANTHER" id="PTHR23502:SF51">
    <property type="entry name" value="QUINIDINE RESISTANCE PROTEIN 1-RELATED"/>
    <property type="match status" value="1"/>
</dbReference>
<dbReference type="InterPro" id="IPR036259">
    <property type="entry name" value="MFS_trans_sf"/>
</dbReference>
<organism evidence="10 11">
    <name type="scientific">Microdochium bolleyi</name>
    <dbReference type="NCBI Taxonomy" id="196109"/>
    <lineage>
        <taxon>Eukaryota</taxon>
        <taxon>Fungi</taxon>
        <taxon>Dikarya</taxon>
        <taxon>Ascomycota</taxon>
        <taxon>Pezizomycotina</taxon>
        <taxon>Sordariomycetes</taxon>
        <taxon>Xylariomycetidae</taxon>
        <taxon>Xylariales</taxon>
        <taxon>Microdochiaceae</taxon>
        <taxon>Microdochium</taxon>
    </lineage>
</organism>
<dbReference type="Proteomes" id="UP000070501">
    <property type="component" value="Unassembled WGS sequence"/>
</dbReference>
<accession>A0A136IW79</accession>
<dbReference type="PRINTS" id="PR01036">
    <property type="entry name" value="TCRTETB"/>
</dbReference>
<feature type="transmembrane region" description="Helical" evidence="8">
    <location>
        <begin position="347"/>
        <end position="366"/>
    </location>
</feature>
<protein>
    <submittedName>
        <fullName evidence="10">Chloramphenicol resistance protein</fullName>
    </submittedName>
</protein>
<feature type="transmembrane region" description="Helical" evidence="8">
    <location>
        <begin position="176"/>
        <end position="193"/>
    </location>
</feature>
<feature type="transmembrane region" description="Helical" evidence="8">
    <location>
        <begin position="205"/>
        <end position="222"/>
    </location>
</feature>
<dbReference type="FunFam" id="1.20.1250.20:FF:000172">
    <property type="entry name" value="MFS multidrug resistance transporter"/>
    <property type="match status" value="1"/>
</dbReference>
<dbReference type="EMBL" id="KQ964256">
    <property type="protein sequence ID" value="KXJ89145.1"/>
    <property type="molecule type" value="Genomic_DNA"/>
</dbReference>
<dbReference type="Pfam" id="PF07690">
    <property type="entry name" value="MFS_1"/>
    <property type="match status" value="1"/>
</dbReference>
<proteinExistence type="predicted"/>
<evidence type="ECO:0000256" key="8">
    <source>
        <dbReference type="SAM" id="Phobius"/>
    </source>
</evidence>
<evidence type="ECO:0000256" key="4">
    <source>
        <dbReference type="ARBA" id="ARBA00022989"/>
    </source>
</evidence>
<comment type="subcellular location">
    <subcellularLocation>
        <location evidence="1">Membrane</location>
        <topology evidence="1">Multi-pass membrane protein</topology>
    </subcellularLocation>
</comment>
<dbReference type="GO" id="GO:0015137">
    <property type="term" value="F:citrate transmembrane transporter activity"/>
    <property type="evidence" value="ECO:0007669"/>
    <property type="project" value="UniProtKB-ARBA"/>
</dbReference>
<feature type="transmembrane region" description="Helical" evidence="8">
    <location>
        <begin position="265"/>
        <end position="284"/>
    </location>
</feature>
<dbReference type="FunFam" id="1.20.1720.10:FF:000009">
    <property type="entry name" value="MFS multidrug transporter"/>
    <property type="match status" value="1"/>
</dbReference>
<dbReference type="FunCoup" id="A0A136IW79">
    <property type="interactions" value="68"/>
</dbReference>
<feature type="transmembrane region" description="Helical" evidence="8">
    <location>
        <begin position="437"/>
        <end position="456"/>
    </location>
</feature>
<feature type="compositionally biased region" description="Polar residues" evidence="7">
    <location>
        <begin position="35"/>
        <end position="72"/>
    </location>
</feature>
<keyword evidence="11" id="KW-1185">Reference proteome</keyword>
<feature type="transmembrane region" description="Helical" evidence="8">
    <location>
        <begin position="527"/>
        <end position="547"/>
    </location>
</feature>
<dbReference type="GO" id="GO:0005886">
    <property type="term" value="C:plasma membrane"/>
    <property type="evidence" value="ECO:0007669"/>
    <property type="project" value="UniProtKB-ARBA"/>
</dbReference>
<feature type="transmembrane region" description="Helical" evidence="8">
    <location>
        <begin position="139"/>
        <end position="164"/>
    </location>
</feature>
<feature type="compositionally biased region" description="Basic and acidic residues" evidence="7">
    <location>
        <begin position="554"/>
        <end position="575"/>
    </location>
</feature>
<dbReference type="InterPro" id="IPR011701">
    <property type="entry name" value="MFS"/>
</dbReference>
<evidence type="ECO:0000256" key="7">
    <source>
        <dbReference type="SAM" id="MobiDB-lite"/>
    </source>
</evidence>
<sequence>MTVNLPTLYPESGDVSRAVKPPRQHLCPTARRTLPLTNQKQSPPVDQAPPLTTEQPSNLVRNEATSTVNSQDVDAEATPALPGRDAETALSRTPSGPAYSVFPASMIWWIVAMNFLAAFMSPMTGNIYFTVIPSLSKELGVTIAQINLTVTTYTVFQGLAPMFFGNFGDSAGRRPAFIVAFIIFLGANIGLALQRDYVTLLVLRMLQSTGASGTLALVYAVVADLAPRSERGRYMAFVGAGVTMGPSLGPVLGGILAQYLGWPAIFWFLTIFTVTWLVPYVLAVPETARHVVGNGSISPRGWNMTLLDYFKARKTRRDEPARPKRKIPWPNPLITLKILLRKEMAMLLLYNGVLFLGYQAVATTLATRLFEAYGFNELQLGLCYLPLGIGCTVASVVNGYIVDWNYRRTARKLGIAIDRKTGVEAPGFPIERVRVEIAMPQIILGSLVYIGFAWSFYFQAHIAVPLVLSFFIGMCVTGSFHVNNILLLDLTPDTPASATAANNLIRCAYGAVSIAVIENVIGHIGVGWAYTIIGIMFGVFSPVLWIIQKKGPKWREEKMKEMEERKRAESGERNASDVGGGTAGVVDEAQSKAH</sequence>
<reference evidence="11" key="1">
    <citation type="submission" date="2016-02" db="EMBL/GenBank/DDBJ databases">
        <title>Draft genome sequence of Microdochium bolleyi, a fungal endophyte of beachgrass.</title>
        <authorList>
            <consortium name="DOE Joint Genome Institute"/>
            <person name="David A.S."/>
            <person name="May G."/>
            <person name="Haridas S."/>
            <person name="Lim J."/>
            <person name="Wang M."/>
            <person name="Labutti K."/>
            <person name="Lipzen A."/>
            <person name="Barry K."/>
            <person name="Grigoriev I.V."/>
        </authorList>
    </citation>
    <scope>NUCLEOTIDE SEQUENCE [LARGE SCALE GENOMIC DNA]</scope>
    <source>
        <strain evidence="11">J235TASD1</strain>
    </source>
</reference>
<feature type="transmembrane region" description="Helical" evidence="8">
    <location>
        <begin position="234"/>
        <end position="259"/>
    </location>
</feature>
<evidence type="ECO:0000313" key="10">
    <source>
        <dbReference type="EMBL" id="KXJ89145.1"/>
    </source>
</evidence>
<dbReference type="OrthoDB" id="440553at2759"/>
<gene>
    <name evidence="10" type="ORF">Micbo1qcDRAFT_213499</name>
</gene>
<keyword evidence="5 8" id="KW-0472">Membrane</keyword>
<keyword evidence="4 8" id="KW-1133">Transmembrane helix</keyword>
<evidence type="ECO:0000256" key="3">
    <source>
        <dbReference type="ARBA" id="ARBA00022692"/>
    </source>
</evidence>
<feature type="domain" description="Major facilitator superfamily (MFS) profile" evidence="9">
    <location>
        <begin position="110"/>
        <end position="552"/>
    </location>
</feature>
<keyword evidence="3 8" id="KW-0812">Transmembrane</keyword>
<evidence type="ECO:0000259" key="9">
    <source>
        <dbReference type="PROSITE" id="PS50850"/>
    </source>
</evidence>
<evidence type="ECO:0000256" key="5">
    <source>
        <dbReference type="ARBA" id="ARBA00023136"/>
    </source>
</evidence>
<dbReference type="InterPro" id="IPR020846">
    <property type="entry name" value="MFS_dom"/>
</dbReference>
<keyword evidence="6" id="KW-0325">Glycoprotein</keyword>
<feature type="transmembrane region" description="Helical" evidence="8">
    <location>
        <begin position="378"/>
        <end position="402"/>
    </location>
</feature>
<dbReference type="Gene3D" id="1.20.1250.20">
    <property type="entry name" value="MFS general substrate transporter like domains"/>
    <property type="match status" value="1"/>
</dbReference>
<dbReference type="SUPFAM" id="SSF103473">
    <property type="entry name" value="MFS general substrate transporter"/>
    <property type="match status" value="1"/>
</dbReference>
<evidence type="ECO:0000256" key="2">
    <source>
        <dbReference type="ARBA" id="ARBA00022448"/>
    </source>
</evidence>
<dbReference type="AlphaFoldDB" id="A0A136IW79"/>
<feature type="region of interest" description="Disordered" evidence="7">
    <location>
        <begin position="554"/>
        <end position="594"/>
    </location>
</feature>
<evidence type="ECO:0000313" key="11">
    <source>
        <dbReference type="Proteomes" id="UP000070501"/>
    </source>
</evidence>
<feature type="region of interest" description="Disordered" evidence="7">
    <location>
        <begin position="1"/>
        <end position="94"/>
    </location>
</feature>
<evidence type="ECO:0000256" key="1">
    <source>
        <dbReference type="ARBA" id="ARBA00004141"/>
    </source>
</evidence>
<name>A0A136IW79_9PEZI</name>
<keyword evidence="2" id="KW-0813">Transport</keyword>
<evidence type="ECO:0000256" key="6">
    <source>
        <dbReference type="ARBA" id="ARBA00023180"/>
    </source>
</evidence>